<name>A0A5N7B6Y4_9EURO</name>
<dbReference type="OrthoDB" id="4509242at2759"/>
<accession>A0A5N7B6Y4</accession>
<gene>
    <name evidence="2" type="ORF">BDV26DRAFT_293090</name>
</gene>
<dbReference type="Proteomes" id="UP000326198">
    <property type="component" value="Unassembled WGS sequence"/>
</dbReference>
<organism evidence="2 3">
    <name type="scientific">Aspergillus bertholletiae</name>
    <dbReference type="NCBI Taxonomy" id="1226010"/>
    <lineage>
        <taxon>Eukaryota</taxon>
        <taxon>Fungi</taxon>
        <taxon>Dikarya</taxon>
        <taxon>Ascomycota</taxon>
        <taxon>Pezizomycotina</taxon>
        <taxon>Eurotiomycetes</taxon>
        <taxon>Eurotiomycetidae</taxon>
        <taxon>Eurotiales</taxon>
        <taxon>Aspergillaceae</taxon>
        <taxon>Aspergillus</taxon>
        <taxon>Aspergillus subgen. Circumdati</taxon>
    </lineage>
</organism>
<evidence type="ECO:0000313" key="3">
    <source>
        <dbReference type="Proteomes" id="UP000326198"/>
    </source>
</evidence>
<keyword evidence="3" id="KW-1185">Reference proteome</keyword>
<sequence>MTSALLSVQLNQNGEAILYYGELFCRVQDCDKANKRFSATNNLRTHLEKHANITVVSGEKGGRVGQKAIDEAIAWYKGLFQEAEGSTEVSVSVSPSPGPAGSPPSPHVAPPVGPPVPPPVPPKVRPLLPLKKDGTPHLLNMRRRAEDLGGAVPCRSCESKKECCKDINKCDNFLLFDCGALAPTPASKPYKVPKTA</sequence>
<evidence type="ECO:0000313" key="2">
    <source>
        <dbReference type="EMBL" id="KAE8377486.1"/>
    </source>
</evidence>
<evidence type="ECO:0000256" key="1">
    <source>
        <dbReference type="SAM" id="MobiDB-lite"/>
    </source>
</evidence>
<dbReference type="EMBL" id="ML736222">
    <property type="protein sequence ID" value="KAE8377486.1"/>
    <property type="molecule type" value="Genomic_DNA"/>
</dbReference>
<reference evidence="2 3" key="1">
    <citation type="submission" date="2019-04" db="EMBL/GenBank/DDBJ databases">
        <title>Friends and foes A comparative genomics studyof 23 Aspergillus species from section Flavi.</title>
        <authorList>
            <consortium name="DOE Joint Genome Institute"/>
            <person name="Kjaerbolling I."/>
            <person name="Vesth T."/>
            <person name="Frisvad J.C."/>
            <person name="Nybo J.L."/>
            <person name="Theobald S."/>
            <person name="Kildgaard S."/>
            <person name="Isbrandt T."/>
            <person name="Kuo A."/>
            <person name="Sato A."/>
            <person name="Lyhne E.K."/>
            <person name="Kogle M.E."/>
            <person name="Wiebenga A."/>
            <person name="Kun R.S."/>
            <person name="Lubbers R.J."/>
            <person name="Makela M.R."/>
            <person name="Barry K."/>
            <person name="Chovatia M."/>
            <person name="Clum A."/>
            <person name="Daum C."/>
            <person name="Haridas S."/>
            <person name="He G."/>
            <person name="LaButti K."/>
            <person name="Lipzen A."/>
            <person name="Mondo S."/>
            <person name="Riley R."/>
            <person name="Salamov A."/>
            <person name="Simmons B.A."/>
            <person name="Magnuson J.K."/>
            <person name="Henrissat B."/>
            <person name="Mortensen U.H."/>
            <person name="Larsen T.O."/>
            <person name="Devries R.P."/>
            <person name="Grigoriev I.V."/>
            <person name="Machida M."/>
            <person name="Baker S.E."/>
            <person name="Andersen M.R."/>
        </authorList>
    </citation>
    <scope>NUCLEOTIDE SEQUENCE [LARGE SCALE GENOMIC DNA]</scope>
    <source>
        <strain evidence="2 3">IBT 29228</strain>
    </source>
</reference>
<proteinExistence type="predicted"/>
<feature type="compositionally biased region" description="Pro residues" evidence="1">
    <location>
        <begin position="96"/>
        <end position="120"/>
    </location>
</feature>
<feature type="region of interest" description="Disordered" evidence="1">
    <location>
        <begin position="88"/>
        <end position="120"/>
    </location>
</feature>
<protein>
    <submittedName>
        <fullName evidence="2">Uncharacterized protein</fullName>
    </submittedName>
</protein>
<dbReference type="AlphaFoldDB" id="A0A5N7B6Y4"/>